<keyword evidence="7 9" id="KW-0472">Membrane</keyword>
<keyword evidence="8" id="KW-0012">Acyltransferase</keyword>
<organism evidence="11 12">
    <name type="scientific">Dorcoceras hygrometricum</name>
    <dbReference type="NCBI Taxonomy" id="472368"/>
    <lineage>
        <taxon>Eukaryota</taxon>
        <taxon>Viridiplantae</taxon>
        <taxon>Streptophyta</taxon>
        <taxon>Embryophyta</taxon>
        <taxon>Tracheophyta</taxon>
        <taxon>Spermatophyta</taxon>
        <taxon>Magnoliopsida</taxon>
        <taxon>eudicotyledons</taxon>
        <taxon>Gunneridae</taxon>
        <taxon>Pentapetalae</taxon>
        <taxon>asterids</taxon>
        <taxon>lamiids</taxon>
        <taxon>Lamiales</taxon>
        <taxon>Gesneriaceae</taxon>
        <taxon>Didymocarpoideae</taxon>
        <taxon>Trichosporeae</taxon>
        <taxon>Loxocarpinae</taxon>
        <taxon>Dorcoceras</taxon>
    </lineage>
</organism>
<evidence type="ECO:0000256" key="4">
    <source>
        <dbReference type="ARBA" id="ARBA00022692"/>
    </source>
</evidence>
<name>A0A2Z7A3R8_9LAMI</name>
<dbReference type="PANTHER" id="PTHR31595">
    <property type="entry name" value="LONG-CHAIN-ALCOHOL O-FATTY-ACYLTRANSFERASE 3-RELATED"/>
    <property type="match status" value="1"/>
</dbReference>
<feature type="transmembrane region" description="Helical" evidence="9">
    <location>
        <begin position="166"/>
        <end position="190"/>
    </location>
</feature>
<keyword evidence="4 9" id="KW-0812">Transmembrane</keyword>
<evidence type="ECO:0000256" key="9">
    <source>
        <dbReference type="SAM" id="Phobius"/>
    </source>
</evidence>
<reference evidence="11 12" key="1">
    <citation type="journal article" date="2015" name="Proc. Natl. Acad. Sci. U.S.A.">
        <title>The resurrection genome of Boea hygrometrica: A blueprint for survival of dehydration.</title>
        <authorList>
            <person name="Xiao L."/>
            <person name="Yang G."/>
            <person name="Zhang L."/>
            <person name="Yang X."/>
            <person name="Zhao S."/>
            <person name="Ji Z."/>
            <person name="Zhou Q."/>
            <person name="Hu M."/>
            <person name="Wang Y."/>
            <person name="Chen M."/>
            <person name="Xu Y."/>
            <person name="Jin H."/>
            <person name="Xiao X."/>
            <person name="Hu G."/>
            <person name="Bao F."/>
            <person name="Hu Y."/>
            <person name="Wan P."/>
            <person name="Li L."/>
            <person name="Deng X."/>
            <person name="Kuang T."/>
            <person name="Xiang C."/>
            <person name="Zhu J.K."/>
            <person name="Oliver M.J."/>
            <person name="He Y."/>
        </authorList>
    </citation>
    <scope>NUCLEOTIDE SEQUENCE [LARGE SCALE GENOMIC DNA]</scope>
    <source>
        <strain evidence="12">cv. XS01</strain>
    </source>
</reference>
<feature type="transmembrane region" description="Helical" evidence="9">
    <location>
        <begin position="249"/>
        <end position="273"/>
    </location>
</feature>
<keyword evidence="3" id="KW-0808">Transferase</keyword>
<feature type="transmembrane region" description="Helical" evidence="9">
    <location>
        <begin position="279"/>
        <end position="299"/>
    </location>
</feature>
<evidence type="ECO:0000313" key="11">
    <source>
        <dbReference type="EMBL" id="KZV16116.1"/>
    </source>
</evidence>
<sequence length="369" mass="41745">MADHQIKNVIAYWAQGEITSFIKVWLSAYISLTYCYFSGKILAGGISRLACFLPVVCLFLFLPLQLKSMHLGGITAFFLAWLTNFKLLMFAFNTGPLANPSLSYPRFLAVACLPIKLIQQSTHKKSEEKETPTPKNGHRSTKNYAMKGLLMAFIIRAYSFDEYIHPGIILVIYCFHIYFALEIILAIAAAMARVLLGAELEPQFDEPYLSTSLQDFWGRRWNLMVTRMLRPTVYVPVRRWSTGIIGRQWAPLPAVMLTFVVSGLMHELIFFYLGRVKPTWEITLFFLLHGVCLNVEIAVKKVVNGRWQLPRVLGTILTVGFVMVTGFWLFFPPLLRCGGDVRGLAELSAVGAFVRDIVRVVGFAVNSRV</sequence>
<dbReference type="InterPro" id="IPR017088">
    <property type="entry name" value="Wax_synthase_Magnoliopsida"/>
</dbReference>
<dbReference type="Proteomes" id="UP000250235">
    <property type="component" value="Unassembled WGS sequence"/>
</dbReference>
<evidence type="ECO:0000256" key="8">
    <source>
        <dbReference type="ARBA" id="ARBA00023315"/>
    </source>
</evidence>
<dbReference type="PIRSF" id="PIRSF037006">
    <property type="entry name" value="Wax_synthase"/>
    <property type="match status" value="1"/>
</dbReference>
<evidence type="ECO:0000259" key="10">
    <source>
        <dbReference type="Pfam" id="PF13813"/>
    </source>
</evidence>
<keyword evidence="5 9" id="KW-1133">Transmembrane helix</keyword>
<evidence type="ECO:0000256" key="6">
    <source>
        <dbReference type="ARBA" id="ARBA00023098"/>
    </source>
</evidence>
<protein>
    <recommendedName>
        <fullName evidence="10">Wax synthase domain-containing protein</fullName>
    </recommendedName>
</protein>
<feature type="transmembrane region" description="Helical" evidence="9">
    <location>
        <begin position="311"/>
        <end position="331"/>
    </location>
</feature>
<dbReference type="InterPro" id="IPR032805">
    <property type="entry name" value="Wax_synthase_dom"/>
</dbReference>
<evidence type="ECO:0000256" key="1">
    <source>
        <dbReference type="ARBA" id="ARBA00004141"/>
    </source>
</evidence>
<dbReference type="GO" id="GO:0006629">
    <property type="term" value="P:lipid metabolic process"/>
    <property type="evidence" value="ECO:0007669"/>
    <property type="project" value="UniProtKB-KW"/>
</dbReference>
<dbReference type="GO" id="GO:0016020">
    <property type="term" value="C:membrane"/>
    <property type="evidence" value="ECO:0007669"/>
    <property type="project" value="UniProtKB-SubCell"/>
</dbReference>
<proteinExistence type="inferred from homology"/>
<dbReference type="OrthoDB" id="1077582at2759"/>
<evidence type="ECO:0000313" key="12">
    <source>
        <dbReference type="Proteomes" id="UP000250235"/>
    </source>
</evidence>
<gene>
    <name evidence="11" type="ORF">F511_13252</name>
</gene>
<keyword evidence="12" id="KW-1185">Reference proteome</keyword>
<dbReference type="Pfam" id="PF13813">
    <property type="entry name" value="MBOAT_2"/>
    <property type="match status" value="1"/>
</dbReference>
<feature type="domain" description="Wax synthase" evidence="10">
    <location>
        <begin position="201"/>
        <end position="287"/>
    </location>
</feature>
<comment type="subcellular location">
    <subcellularLocation>
        <location evidence="1">Membrane</location>
        <topology evidence="1">Multi-pass membrane protein</topology>
    </subcellularLocation>
</comment>
<evidence type="ECO:0000256" key="2">
    <source>
        <dbReference type="ARBA" id="ARBA00007282"/>
    </source>
</evidence>
<accession>A0A2Z7A3R8</accession>
<evidence type="ECO:0000256" key="7">
    <source>
        <dbReference type="ARBA" id="ARBA00023136"/>
    </source>
</evidence>
<keyword evidence="6" id="KW-0443">Lipid metabolism</keyword>
<evidence type="ECO:0000256" key="3">
    <source>
        <dbReference type="ARBA" id="ARBA00022679"/>
    </source>
</evidence>
<dbReference type="PANTHER" id="PTHR31595:SF77">
    <property type="entry name" value="ACYL-COA--STEROL O-ACYLTRANSFERASE 1-LIKE"/>
    <property type="match status" value="1"/>
</dbReference>
<comment type="similarity">
    <text evidence="2">Belongs to the wax synthase family.</text>
</comment>
<feature type="transmembrane region" description="Helical" evidence="9">
    <location>
        <begin position="45"/>
        <end position="64"/>
    </location>
</feature>
<dbReference type="AlphaFoldDB" id="A0A2Z7A3R8"/>
<feature type="transmembrane region" description="Helical" evidence="9">
    <location>
        <begin position="71"/>
        <end position="92"/>
    </location>
</feature>
<dbReference type="InterPro" id="IPR044851">
    <property type="entry name" value="Wax_synthase"/>
</dbReference>
<dbReference type="GO" id="GO:0008374">
    <property type="term" value="F:O-acyltransferase activity"/>
    <property type="evidence" value="ECO:0007669"/>
    <property type="project" value="InterPro"/>
</dbReference>
<dbReference type="EMBL" id="KV019564">
    <property type="protein sequence ID" value="KZV16116.1"/>
    <property type="molecule type" value="Genomic_DNA"/>
</dbReference>
<evidence type="ECO:0000256" key="5">
    <source>
        <dbReference type="ARBA" id="ARBA00022989"/>
    </source>
</evidence>